<dbReference type="InterPro" id="IPR051396">
    <property type="entry name" value="Bact_Antivir_Def_Nuclease"/>
</dbReference>
<dbReference type="Gene3D" id="3.40.50.300">
    <property type="entry name" value="P-loop containing nucleotide triphosphate hydrolases"/>
    <property type="match status" value="1"/>
</dbReference>
<dbReference type="GO" id="GO:0016887">
    <property type="term" value="F:ATP hydrolysis activity"/>
    <property type="evidence" value="ECO:0007669"/>
    <property type="project" value="InterPro"/>
</dbReference>
<dbReference type="RefSeq" id="WP_130020224.1">
    <property type="nucleotide sequence ID" value="NZ_SEWF01000007.1"/>
</dbReference>
<dbReference type="Proteomes" id="UP000293162">
    <property type="component" value="Unassembled WGS sequence"/>
</dbReference>
<dbReference type="PANTHER" id="PTHR43581:SF4">
    <property type="entry name" value="ATP_GTP PHOSPHATASE"/>
    <property type="match status" value="1"/>
</dbReference>
<dbReference type="AlphaFoldDB" id="A0A4Q5M2N6"/>
<dbReference type="SUPFAM" id="SSF52540">
    <property type="entry name" value="P-loop containing nucleoside triphosphate hydrolases"/>
    <property type="match status" value="1"/>
</dbReference>
<name>A0A4Q5M2N6_9BACT</name>
<organism evidence="3 4">
    <name type="scientific">Emticicia agri</name>
    <dbReference type="NCBI Taxonomy" id="2492393"/>
    <lineage>
        <taxon>Bacteria</taxon>
        <taxon>Pseudomonadati</taxon>
        <taxon>Bacteroidota</taxon>
        <taxon>Cytophagia</taxon>
        <taxon>Cytophagales</taxon>
        <taxon>Leadbetterellaceae</taxon>
        <taxon>Emticicia</taxon>
    </lineage>
</organism>
<evidence type="ECO:0000256" key="1">
    <source>
        <dbReference type="SAM" id="Coils"/>
    </source>
</evidence>
<feature type="coiled-coil region" evidence="1">
    <location>
        <begin position="177"/>
        <end position="204"/>
    </location>
</feature>
<feature type="domain" description="ATPase AAA-type core" evidence="2">
    <location>
        <begin position="32"/>
        <end position="317"/>
    </location>
</feature>
<keyword evidence="4" id="KW-1185">Reference proteome</keyword>
<dbReference type="GO" id="GO:0005524">
    <property type="term" value="F:ATP binding"/>
    <property type="evidence" value="ECO:0007669"/>
    <property type="project" value="InterPro"/>
</dbReference>
<dbReference type="Pfam" id="PF13304">
    <property type="entry name" value="AAA_21"/>
    <property type="match status" value="1"/>
</dbReference>
<dbReference type="OrthoDB" id="9805802at2"/>
<dbReference type="EMBL" id="SEWF01000007">
    <property type="protein sequence ID" value="RYU96548.1"/>
    <property type="molecule type" value="Genomic_DNA"/>
</dbReference>
<evidence type="ECO:0000313" key="3">
    <source>
        <dbReference type="EMBL" id="RYU96548.1"/>
    </source>
</evidence>
<sequence length="430" mass="49991">MKVRSLQLKHIGVFEDETISFPEKKDKDMAEIHILTGENGTGKTTILQALACALSTTNFDYSSISNDLLFTKRFRFENNKSLCIVSTSRGRIELQKNEDTLIPSGIDDYHLNEEKEDFGINKIPAFAYSGYRFVNSDLRTNIKEIPNYNPLVKALDFNKIYYENDYSINQWLANTISKRNNARNRNEKEKIKKFEENIKSLEFVIGEIINQDIEFVLNTENLNVMVLIKKTNKEFEFDVLPDGLRSLISWIGDLLMRIDNIKWKTDLLLSDKPIILLLDEIEVHLHPAWQRKVLPVVQKLFKNAQIFITTHSPFIVNSVDGAYIYELKLNESGYCKVKERTSSSTSKPIDEVLNEIYDIEISQMYGLPVEKEIENFHRIIEKAYKKDVSFDKKDLLKKAKRLALKSPELQNRVQFELRQLSRNLADDFSI</sequence>
<dbReference type="InterPro" id="IPR003959">
    <property type="entry name" value="ATPase_AAA_core"/>
</dbReference>
<reference evidence="3 4" key="1">
    <citation type="submission" date="2019-02" db="EMBL/GenBank/DDBJ databases">
        <title>Bacterial novel species Emticicia sp. 17J42-9 isolated from soil.</title>
        <authorList>
            <person name="Jung H.-Y."/>
        </authorList>
    </citation>
    <scope>NUCLEOTIDE SEQUENCE [LARGE SCALE GENOMIC DNA]</scope>
    <source>
        <strain evidence="3 4">17J42-9</strain>
    </source>
</reference>
<proteinExistence type="predicted"/>
<dbReference type="PANTHER" id="PTHR43581">
    <property type="entry name" value="ATP/GTP PHOSPHATASE"/>
    <property type="match status" value="1"/>
</dbReference>
<protein>
    <recommendedName>
        <fullName evidence="2">ATPase AAA-type core domain-containing protein</fullName>
    </recommendedName>
</protein>
<evidence type="ECO:0000259" key="2">
    <source>
        <dbReference type="Pfam" id="PF13304"/>
    </source>
</evidence>
<evidence type="ECO:0000313" key="4">
    <source>
        <dbReference type="Proteomes" id="UP000293162"/>
    </source>
</evidence>
<accession>A0A4Q5M2N6</accession>
<dbReference type="InterPro" id="IPR027417">
    <property type="entry name" value="P-loop_NTPase"/>
</dbReference>
<gene>
    <name evidence="3" type="ORF">EWM59_06965</name>
</gene>
<comment type="caution">
    <text evidence="3">The sequence shown here is derived from an EMBL/GenBank/DDBJ whole genome shotgun (WGS) entry which is preliminary data.</text>
</comment>
<keyword evidence="1" id="KW-0175">Coiled coil</keyword>